<dbReference type="Gramene" id="PRQ44070">
    <property type="protein sequence ID" value="PRQ44070"/>
    <property type="gene ID" value="RchiOBHm_Chr3g0475191"/>
</dbReference>
<dbReference type="Proteomes" id="UP000238479">
    <property type="component" value="Chromosome 3"/>
</dbReference>
<sequence>MQRQTPPREPSQTFKRIQAINRHSPFSSHLSSRPWTHQSVYEPQNTYSIGVDLSPVHPSKLKLF</sequence>
<name>A0A2P6RCD2_ROSCH</name>
<evidence type="ECO:0000313" key="2">
    <source>
        <dbReference type="Proteomes" id="UP000238479"/>
    </source>
</evidence>
<gene>
    <name evidence="1" type="ORF">RchiOBHm_Chr3g0475191</name>
</gene>
<accession>A0A2P6RCD2</accession>
<reference evidence="1 2" key="1">
    <citation type="journal article" date="2018" name="Nat. Genet.">
        <title>The Rosa genome provides new insights in the design of modern roses.</title>
        <authorList>
            <person name="Bendahmane M."/>
        </authorList>
    </citation>
    <scope>NUCLEOTIDE SEQUENCE [LARGE SCALE GENOMIC DNA]</scope>
    <source>
        <strain evidence="2">cv. Old Blush</strain>
    </source>
</reference>
<evidence type="ECO:0000313" key="1">
    <source>
        <dbReference type="EMBL" id="PRQ44070.1"/>
    </source>
</evidence>
<dbReference type="AlphaFoldDB" id="A0A2P6RCD2"/>
<keyword evidence="2" id="KW-1185">Reference proteome</keyword>
<dbReference type="EMBL" id="PDCK01000041">
    <property type="protein sequence ID" value="PRQ44070.1"/>
    <property type="molecule type" value="Genomic_DNA"/>
</dbReference>
<proteinExistence type="predicted"/>
<organism evidence="1 2">
    <name type="scientific">Rosa chinensis</name>
    <name type="common">China rose</name>
    <dbReference type="NCBI Taxonomy" id="74649"/>
    <lineage>
        <taxon>Eukaryota</taxon>
        <taxon>Viridiplantae</taxon>
        <taxon>Streptophyta</taxon>
        <taxon>Embryophyta</taxon>
        <taxon>Tracheophyta</taxon>
        <taxon>Spermatophyta</taxon>
        <taxon>Magnoliopsida</taxon>
        <taxon>eudicotyledons</taxon>
        <taxon>Gunneridae</taxon>
        <taxon>Pentapetalae</taxon>
        <taxon>rosids</taxon>
        <taxon>fabids</taxon>
        <taxon>Rosales</taxon>
        <taxon>Rosaceae</taxon>
        <taxon>Rosoideae</taxon>
        <taxon>Rosoideae incertae sedis</taxon>
        <taxon>Rosa</taxon>
    </lineage>
</organism>
<protein>
    <submittedName>
        <fullName evidence="1">Uncharacterized protein</fullName>
    </submittedName>
</protein>
<comment type="caution">
    <text evidence="1">The sequence shown here is derived from an EMBL/GenBank/DDBJ whole genome shotgun (WGS) entry which is preliminary data.</text>
</comment>